<name>A0AA40E6T6_9PEZI</name>
<dbReference type="InterPro" id="IPR051209">
    <property type="entry name" value="FAD-bind_Monooxygenase_sf"/>
</dbReference>
<evidence type="ECO:0000313" key="3">
    <source>
        <dbReference type="Proteomes" id="UP001172102"/>
    </source>
</evidence>
<organism evidence="2 3">
    <name type="scientific">Lasiosphaeris hirsuta</name>
    <dbReference type="NCBI Taxonomy" id="260670"/>
    <lineage>
        <taxon>Eukaryota</taxon>
        <taxon>Fungi</taxon>
        <taxon>Dikarya</taxon>
        <taxon>Ascomycota</taxon>
        <taxon>Pezizomycotina</taxon>
        <taxon>Sordariomycetes</taxon>
        <taxon>Sordariomycetidae</taxon>
        <taxon>Sordariales</taxon>
        <taxon>Lasiosphaeriaceae</taxon>
        <taxon>Lasiosphaeris</taxon>
    </lineage>
</organism>
<dbReference type="Gene3D" id="3.50.50.60">
    <property type="entry name" value="FAD/NAD(P)-binding domain"/>
    <property type="match status" value="1"/>
</dbReference>
<accession>A0AA40E6T6</accession>
<comment type="caution">
    <text evidence="2">The sequence shown here is derived from an EMBL/GenBank/DDBJ whole genome shotgun (WGS) entry which is preliminary data.</text>
</comment>
<dbReference type="InterPro" id="IPR036188">
    <property type="entry name" value="FAD/NAD-bd_sf"/>
</dbReference>
<protein>
    <submittedName>
        <fullName evidence="2">Uncharacterized protein</fullName>
    </submittedName>
</protein>
<dbReference type="EMBL" id="JAUKUA010000002">
    <property type="protein sequence ID" value="KAK0724593.1"/>
    <property type="molecule type" value="Genomic_DNA"/>
</dbReference>
<dbReference type="SUPFAM" id="SSF51905">
    <property type="entry name" value="FAD/NAD(P)-binding domain"/>
    <property type="match status" value="1"/>
</dbReference>
<evidence type="ECO:0000313" key="2">
    <source>
        <dbReference type="EMBL" id="KAK0724593.1"/>
    </source>
</evidence>
<dbReference type="PANTHER" id="PTHR42877">
    <property type="entry name" value="L-ORNITHINE N(5)-MONOOXYGENASE-RELATED"/>
    <property type="match status" value="1"/>
</dbReference>
<keyword evidence="3" id="KW-1185">Reference proteome</keyword>
<proteinExistence type="inferred from homology"/>
<comment type="similarity">
    <text evidence="1">Belongs to the FAD-binding monooxygenase family.</text>
</comment>
<sequence>MRNAAPEKYHDILVPKFELGCKRRTFDSGYLESLHLPNITLTNEPAVEVLENGVRMRSGEVVEADVHRSWMGWRSLAVAERLCSSTWKAFVGPEAYNFAALSGFPNFFLLLGPNTTNGSYFSSNGYRCALSVRCLRGRRPLLTLSVRPRRLMTRNIQNLPYRFAATALLAIVAVFRPPGSELPIIALLQSVGSATGLLSR</sequence>
<reference evidence="2" key="1">
    <citation type="submission" date="2023-06" db="EMBL/GenBank/DDBJ databases">
        <title>Genome-scale phylogeny and comparative genomics of the fungal order Sordariales.</title>
        <authorList>
            <consortium name="Lawrence Berkeley National Laboratory"/>
            <person name="Hensen N."/>
            <person name="Bonometti L."/>
            <person name="Westerberg I."/>
            <person name="Brannstrom I.O."/>
            <person name="Guillou S."/>
            <person name="Cros-Aarteil S."/>
            <person name="Calhoun S."/>
            <person name="Haridas S."/>
            <person name="Kuo A."/>
            <person name="Mondo S."/>
            <person name="Pangilinan J."/>
            <person name="Riley R."/>
            <person name="Labutti K."/>
            <person name="Andreopoulos B."/>
            <person name="Lipzen A."/>
            <person name="Chen C."/>
            <person name="Yanf M."/>
            <person name="Daum C."/>
            <person name="Ng V."/>
            <person name="Clum A."/>
            <person name="Steindorff A."/>
            <person name="Ohm R."/>
            <person name="Martin F."/>
            <person name="Silar P."/>
            <person name="Natvig D."/>
            <person name="Lalanne C."/>
            <person name="Gautier V."/>
            <person name="Ament-Velasquez S.L."/>
            <person name="Kruys A."/>
            <person name="Hutchinson M.I."/>
            <person name="Powell A.J."/>
            <person name="Barry K."/>
            <person name="Miller A.N."/>
            <person name="Grigoriev I.V."/>
            <person name="Debuchy R."/>
            <person name="Gladieux P."/>
            <person name="Thoren M.H."/>
            <person name="Johannesson H."/>
        </authorList>
    </citation>
    <scope>NUCLEOTIDE SEQUENCE</scope>
    <source>
        <strain evidence="2">SMH4607-1</strain>
    </source>
</reference>
<evidence type="ECO:0000256" key="1">
    <source>
        <dbReference type="ARBA" id="ARBA00010139"/>
    </source>
</evidence>
<dbReference type="PANTHER" id="PTHR42877:SF10">
    <property type="entry name" value="L-ORNITHINE N(5)-OXYGENASE"/>
    <property type="match status" value="1"/>
</dbReference>
<dbReference type="AlphaFoldDB" id="A0AA40E6T6"/>
<dbReference type="Proteomes" id="UP001172102">
    <property type="component" value="Unassembled WGS sequence"/>
</dbReference>
<gene>
    <name evidence="2" type="ORF">B0H67DRAFT_568259</name>
</gene>